<name>A0A9E9LCM3_9BURK</name>
<reference evidence="1" key="1">
    <citation type="journal article" date="2022" name="Front. Microbiol.">
        <title>New perspectives on an old grouping: The genomic and phenotypic variability of Oxalobacter formigenes and the implications for calcium oxalate stone prevention.</title>
        <authorList>
            <person name="Chmiel J.A."/>
            <person name="Carr C."/>
            <person name="Stuivenberg G.A."/>
            <person name="Venema R."/>
            <person name="Chanyi R.M."/>
            <person name="Al K.F."/>
            <person name="Giguere D."/>
            <person name="Say H."/>
            <person name="Akouris P.P."/>
            <person name="Dominguez Romero S.A."/>
            <person name="Kwong A."/>
            <person name="Tai V."/>
            <person name="Koval S.F."/>
            <person name="Razvi H."/>
            <person name="Bjazevic J."/>
            <person name="Burton J.P."/>
        </authorList>
    </citation>
    <scope>NUCLEOTIDE SEQUENCE</scope>
    <source>
        <strain evidence="1">OxK</strain>
    </source>
</reference>
<dbReference type="SMART" id="SM00671">
    <property type="entry name" value="SEL1"/>
    <property type="match status" value="7"/>
</dbReference>
<accession>A0A9E9LCM3</accession>
<dbReference type="PANTHER" id="PTHR11102">
    <property type="entry name" value="SEL-1-LIKE PROTEIN"/>
    <property type="match status" value="1"/>
</dbReference>
<sequence>MPKKIFCLLIMGSLLFSLSGCGKENTKESASEEKGVAYFRKGEYRKALPLLRKSADSGNAAASCYLGVMYRDGKGLDKNTGKSCKWFLKAAEGGHSDAWLATSLCYTTENGLGKNDREAFRWAKKAATGESGMELNDRRILASLLGNRFFTGEGTPVDYAKAAKWYEKAAELGDHRAQGVLAFQYFSGKGVLIDRERAKHWARLAAASPNDMKEFASAILQLLEDPPDMKKAVYWYERSAKRGNPLAQEALAVLYEKGEGVRQNLVRAHQYYRLAAKNGDESMKKALADFEANHSRKQTD</sequence>
<dbReference type="EMBL" id="CP098251">
    <property type="protein sequence ID" value="WAV90399.1"/>
    <property type="molecule type" value="Genomic_DNA"/>
</dbReference>
<dbReference type="InterPro" id="IPR006597">
    <property type="entry name" value="Sel1-like"/>
</dbReference>
<dbReference type="Gene3D" id="1.25.40.10">
    <property type="entry name" value="Tetratricopeptide repeat domain"/>
    <property type="match status" value="3"/>
</dbReference>
<gene>
    <name evidence="1" type="ORF">NB646_05865</name>
</gene>
<dbReference type="PANTHER" id="PTHR11102:SF160">
    <property type="entry name" value="ERAD-ASSOCIATED E3 UBIQUITIN-PROTEIN LIGASE COMPONENT HRD3"/>
    <property type="match status" value="1"/>
</dbReference>
<organism evidence="1">
    <name type="scientific">Oxalobacter aliiformigenes</name>
    <dbReference type="NCBI Taxonomy" id="2946593"/>
    <lineage>
        <taxon>Bacteria</taxon>
        <taxon>Pseudomonadati</taxon>
        <taxon>Pseudomonadota</taxon>
        <taxon>Betaproteobacteria</taxon>
        <taxon>Burkholderiales</taxon>
        <taxon>Oxalobacteraceae</taxon>
        <taxon>Oxalobacter</taxon>
    </lineage>
</organism>
<dbReference type="Pfam" id="PF08238">
    <property type="entry name" value="Sel1"/>
    <property type="match status" value="7"/>
</dbReference>
<dbReference type="Proteomes" id="UP001164819">
    <property type="component" value="Chromosome"/>
</dbReference>
<dbReference type="RefSeq" id="WP_269282267.1">
    <property type="nucleotide sequence ID" value="NZ_CP098251.1"/>
</dbReference>
<protein>
    <submittedName>
        <fullName evidence="1">Sel1 repeat family protein</fullName>
    </submittedName>
</protein>
<dbReference type="InterPro" id="IPR011990">
    <property type="entry name" value="TPR-like_helical_dom_sf"/>
</dbReference>
<proteinExistence type="predicted"/>
<dbReference type="SUPFAM" id="SSF81901">
    <property type="entry name" value="HCP-like"/>
    <property type="match status" value="1"/>
</dbReference>
<dbReference type="PROSITE" id="PS51257">
    <property type="entry name" value="PROKAR_LIPOPROTEIN"/>
    <property type="match status" value="1"/>
</dbReference>
<dbReference type="AlphaFoldDB" id="A0A9E9LCM3"/>
<dbReference type="InterPro" id="IPR050767">
    <property type="entry name" value="Sel1_AlgK"/>
</dbReference>
<evidence type="ECO:0000313" key="1">
    <source>
        <dbReference type="EMBL" id="WAV90399.1"/>
    </source>
</evidence>